<dbReference type="InterPro" id="IPR017911">
    <property type="entry name" value="MacB-like_ATP-bd"/>
</dbReference>
<dbReference type="PROSITE" id="PS50893">
    <property type="entry name" value="ABC_TRANSPORTER_2"/>
    <property type="match status" value="1"/>
</dbReference>
<dbReference type="InterPro" id="IPR003593">
    <property type="entry name" value="AAA+_ATPase"/>
</dbReference>
<organism evidence="6 7">
    <name type="scientific">Leptospira ryugenii</name>
    <dbReference type="NCBI Taxonomy" id="1917863"/>
    <lineage>
        <taxon>Bacteria</taxon>
        <taxon>Pseudomonadati</taxon>
        <taxon>Spirochaetota</taxon>
        <taxon>Spirochaetia</taxon>
        <taxon>Leptospirales</taxon>
        <taxon>Leptospiraceae</taxon>
        <taxon>Leptospira</taxon>
    </lineage>
</organism>
<dbReference type="RefSeq" id="WP_108975135.1">
    <property type="nucleotide sequence ID" value="NZ_BFBB01000003.1"/>
</dbReference>
<proteinExistence type="inferred from homology"/>
<dbReference type="Gene3D" id="3.40.50.300">
    <property type="entry name" value="P-loop containing nucleotide triphosphate hydrolases"/>
    <property type="match status" value="1"/>
</dbReference>
<accession>A0A2P2DZ17</accession>
<reference evidence="6 7" key="1">
    <citation type="submission" date="2018-02" db="EMBL/GenBank/DDBJ databases">
        <title>Novel Leptospira species isolated from soil and water in Japan.</title>
        <authorList>
            <person name="Nakao R."/>
            <person name="Masuzawa T."/>
        </authorList>
    </citation>
    <scope>NUCLEOTIDE SEQUENCE [LARGE SCALE GENOMIC DNA]</scope>
    <source>
        <strain evidence="6 7">YH101</strain>
    </source>
</reference>
<keyword evidence="1" id="KW-0813">Transport</keyword>
<dbReference type="Proteomes" id="UP000245133">
    <property type="component" value="Unassembled WGS sequence"/>
</dbReference>
<dbReference type="SUPFAM" id="SSF52540">
    <property type="entry name" value="P-loop containing nucleoside triphosphate hydrolases"/>
    <property type="match status" value="1"/>
</dbReference>
<sequence>MDSIKIKNLCKAYDQFGSENLVLKDITLSLPEKKLITLMGPSGCGKSTFLNILSGLDQAKSGEVLVFGENILEFSETQLTLYRRNTIGIVFQFFHLLPYLTALENVSVPLLLQGKKQKTAHAISAEILKRVGLGNKLHSKPRELSGGEQQRVSISRAIVHNPKLILADEPTGNLDTNSTHEVMELLSNLVRDHSMTLLVVTHNPEIGQRGDINLKMLDGVIHSS</sequence>
<dbReference type="GO" id="GO:0098796">
    <property type="term" value="C:membrane protein complex"/>
    <property type="evidence" value="ECO:0007669"/>
    <property type="project" value="UniProtKB-ARBA"/>
</dbReference>
<dbReference type="OrthoDB" id="9805538at2"/>
<dbReference type="GO" id="GO:0016887">
    <property type="term" value="F:ATP hydrolysis activity"/>
    <property type="evidence" value="ECO:0007669"/>
    <property type="project" value="InterPro"/>
</dbReference>
<keyword evidence="2" id="KW-0547">Nucleotide-binding</keyword>
<protein>
    <submittedName>
        <fullName evidence="6">ABC transporter, ATP-binding protein</fullName>
    </submittedName>
</protein>
<comment type="caution">
    <text evidence="6">The sequence shown here is derived from an EMBL/GenBank/DDBJ whole genome shotgun (WGS) entry which is preliminary data.</text>
</comment>
<evidence type="ECO:0000256" key="2">
    <source>
        <dbReference type="ARBA" id="ARBA00022741"/>
    </source>
</evidence>
<gene>
    <name evidence="6" type="ORF">LPTSP4_13940</name>
</gene>
<dbReference type="SMART" id="SM00382">
    <property type="entry name" value="AAA"/>
    <property type="match status" value="1"/>
</dbReference>
<dbReference type="InterPro" id="IPR027417">
    <property type="entry name" value="P-loop_NTPase"/>
</dbReference>
<evidence type="ECO:0000259" key="5">
    <source>
        <dbReference type="PROSITE" id="PS50893"/>
    </source>
</evidence>
<evidence type="ECO:0000256" key="4">
    <source>
        <dbReference type="ARBA" id="ARBA00038388"/>
    </source>
</evidence>
<dbReference type="PROSITE" id="PS00211">
    <property type="entry name" value="ABC_TRANSPORTER_1"/>
    <property type="match status" value="1"/>
</dbReference>
<dbReference type="FunFam" id="3.40.50.300:FF:000032">
    <property type="entry name" value="Export ABC transporter ATP-binding protein"/>
    <property type="match status" value="1"/>
</dbReference>
<dbReference type="PANTHER" id="PTHR42798:SF2">
    <property type="entry name" value="ABC TRANSPORTER ATP-BINDING PROTEIN MG467-RELATED"/>
    <property type="match status" value="1"/>
</dbReference>
<evidence type="ECO:0000256" key="1">
    <source>
        <dbReference type="ARBA" id="ARBA00022448"/>
    </source>
</evidence>
<dbReference type="GO" id="GO:0005524">
    <property type="term" value="F:ATP binding"/>
    <property type="evidence" value="ECO:0007669"/>
    <property type="project" value="UniProtKB-KW"/>
</dbReference>
<dbReference type="EMBL" id="BFBB01000003">
    <property type="protein sequence ID" value="GBF49874.1"/>
    <property type="molecule type" value="Genomic_DNA"/>
</dbReference>
<dbReference type="CDD" id="cd03255">
    <property type="entry name" value="ABC_MJ0796_LolCDE_FtsE"/>
    <property type="match status" value="1"/>
</dbReference>
<comment type="similarity">
    <text evidence="4">Belongs to the ABC transporter superfamily. Macrolide exporter (TC 3.A.1.122) family.</text>
</comment>
<keyword evidence="7" id="KW-1185">Reference proteome</keyword>
<dbReference type="InterPro" id="IPR017871">
    <property type="entry name" value="ABC_transporter-like_CS"/>
</dbReference>
<dbReference type="PANTHER" id="PTHR42798">
    <property type="entry name" value="LIPOPROTEIN-RELEASING SYSTEM ATP-BINDING PROTEIN LOLD"/>
    <property type="match status" value="1"/>
</dbReference>
<evidence type="ECO:0000256" key="3">
    <source>
        <dbReference type="ARBA" id="ARBA00022840"/>
    </source>
</evidence>
<feature type="domain" description="ABC transporter" evidence="5">
    <location>
        <begin position="4"/>
        <end position="224"/>
    </location>
</feature>
<dbReference type="GO" id="GO:0022857">
    <property type="term" value="F:transmembrane transporter activity"/>
    <property type="evidence" value="ECO:0007669"/>
    <property type="project" value="UniProtKB-ARBA"/>
</dbReference>
<dbReference type="AlphaFoldDB" id="A0A2P2DZ17"/>
<dbReference type="InterPro" id="IPR003439">
    <property type="entry name" value="ABC_transporter-like_ATP-bd"/>
</dbReference>
<evidence type="ECO:0000313" key="7">
    <source>
        <dbReference type="Proteomes" id="UP000245133"/>
    </source>
</evidence>
<name>A0A2P2DZ17_9LEPT</name>
<evidence type="ECO:0000313" key="6">
    <source>
        <dbReference type="EMBL" id="GBF49874.1"/>
    </source>
</evidence>
<keyword evidence="3 6" id="KW-0067">ATP-binding</keyword>
<dbReference type="Pfam" id="PF00005">
    <property type="entry name" value="ABC_tran"/>
    <property type="match status" value="1"/>
</dbReference>